<dbReference type="AlphaFoldDB" id="A0AB39YEV0"/>
<dbReference type="Gene3D" id="3.50.50.60">
    <property type="entry name" value="FAD/NAD(P)-binding domain"/>
    <property type="match status" value="1"/>
</dbReference>
<evidence type="ECO:0000259" key="1">
    <source>
        <dbReference type="Pfam" id="PF01494"/>
    </source>
</evidence>
<dbReference type="RefSeq" id="WP_369780012.1">
    <property type="nucleotide sequence ID" value="NZ_CP165727.1"/>
</dbReference>
<dbReference type="NCBIfam" id="TIGR02032">
    <property type="entry name" value="GG-red-SF"/>
    <property type="match status" value="1"/>
</dbReference>
<dbReference type="PRINTS" id="PR00368">
    <property type="entry name" value="FADPNR"/>
</dbReference>
<gene>
    <name evidence="2" type="ORF">AB5J51_39245</name>
</gene>
<proteinExistence type="predicted"/>
<dbReference type="PANTHER" id="PTHR42685:SF22">
    <property type="entry name" value="CONDITIONED MEDIUM FACTOR RECEPTOR 1"/>
    <property type="match status" value="1"/>
</dbReference>
<sequence>MIVVGAGPAGCTTAFHLAQAGHDVLLLEKAVFPRDKICGDGLTPRAVKELLALGVDVDGDGWVRTRGLRVHGPGYMFEQPWLSVAPFPDFGLVRTRHDFDHLLARTATAAGARLLQGTKVTSPLMEARTGRVAGVVAQRGGVTHTYRAPLVVAADGASSRLAVALGLQQRKDRPMGVAVRRYYQAPHRNEDHLELWVGLQARDQRGRTYQPYGYGWVFPVGDGSFNVGAGTFHINRTSKSDHRMLFDDLIARLPAAWHFDDAHATSPVRGAPLPAGLNRHPQYIPGMLLIGDAAGVINPLSGEGIDYAMESGRLTAETITSARSRHTAALREEVLLSYPDALRQAYGRYFTVGRLMIQALSHPRIMKLFTTHIMSRSALQPALVKLLGNLPDPHSKDALDRVITALTRAAPSAAPRASPGSR</sequence>
<dbReference type="PANTHER" id="PTHR42685">
    <property type="entry name" value="GERANYLGERANYL DIPHOSPHATE REDUCTASE"/>
    <property type="match status" value="1"/>
</dbReference>
<accession>A0AB39YEV0</accession>
<protein>
    <submittedName>
        <fullName evidence="2">Geranylgeranyl reductase family protein</fullName>
    </submittedName>
</protein>
<evidence type="ECO:0000313" key="2">
    <source>
        <dbReference type="EMBL" id="XDV68508.1"/>
    </source>
</evidence>
<reference evidence="2" key="1">
    <citation type="submission" date="2024-08" db="EMBL/GenBank/DDBJ databases">
        <authorList>
            <person name="Yu S.T."/>
        </authorList>
    </citation>
    <scope>NUCLEOTIDE SEQUENCE</scope>
    <source>
        <strain evidence="2">R33</strain>
    </source>
</reference>
<organism evidence="2">
    <name type="scientific">Streptomyces sp. R33</name>
    <dbReference type="NCBI Taxonomy" id="3238629"/>
    <lineage>
        <taxon>Bacteria</taxon>
        <taxon>Bacillati</taxon>
        <taxon>Actinomycetota</taxon>
        <taxon>Actinomycetes</taxon>
        <taxon>Kitasatosporales</taxon>
        <taxon>Streptomycetaceae</taxon>
        <taxon>Streptomyces</taxon>
    </lineage>
</organism>
<dbReference type="GO" id="GO:0016628">
    <property type="term" value="F:oxidoreductase activity, acting on the CH-CH group of donors, NAD or NADP as acceptor"/>
    <property type="evidence" value="ECO:0007669"/>
    <property type="project" value="InterPro"/>
</dbReference>
<name>A0AB39YEV0_9ACTN</name>
<dbReference type="EMBL" id="CP165727">
    <property type="protein sequence ID" value="XDV68508.1"/>
    <property type="molecule type" value="Genomic_DNA"/>
</dbReference>
<dbReference type="InterPro" id="IPR036188">
    <property type="entry name" value="FAD/NAD-bd_sf"/>
</dbReference>
<dbReference type="SUPFAM" id="SSF51905">
    <property type="entry name" value="FAD/NAD(P)-binding domain"/>
    <property type="match status" value="1"/>
</dbReference>
<dbReference type="Pfam" id="PF01494">
    <property type="entry name" value="FAD_binding_3"/>
    <property type="match status" value="1"/>
</dbReference>
<dbReference type="InterPro" id="IPR002938">
    <property type="entry name" value="FAD-bd"/>
</dbReference>
<dbReference type="InterPro" id="IPR011777">
    <property type="entry name" value="Geranylgeranyl_Rdtase_fam"/>
</dbReference>
<dbReference type="GO" id="GO:0071949">
    <property type="term" value="F:FAD binding"/>
    <property type="evidence" value="ECO:0007669"/>
    <property type="project" value="InterPro"/>
</dbReference>
<feature type="domain" description="FAD-binding" evidence="1">
    <location>
        <begin position="2"/>
        <end position="310"/>
    </location>
</feature>
<dbReference type="InterPro" id="IPR050407">
    <property type="entry name" value="Geranylgeranyl_reductase"/>
</dbReference>